<dbReference type="SMART" id="SM00387">
    <property type="entry name" value="HATPase_c"/>
    <property type="match status" value="1"/>
</dbReference>
<keyword evidence="9 17" id="KW-0418">Kinase</keyword>
<sequence length="598" mass="68932">MNKRRMPRVFSIRITIISLFIVAIVVPFLFFSYYTNSKSIEGISSANTSFSMESLFQKTKALEDYLMGINYRANDVLTLPKIEALLNQNPGNEQEQRAFASSMATLLEEQQNLLDVRKLQFYPIDLENYPEYQKNDGANISREPWFGSIKENGEPEWKLFLPQDNYYLYPEPVISRIKRVDNTSTNKPIGIFTIDIPVENIKTFIEGTQGQEGQQTFLLDENGFVIYHRHKELIGANYDSPELHHLINEKAAGTETFNIEGSKSLVSFVKLHQIPWTMVSSIPLDTLTKPIKKISQLTYIFLVIYILFGLSIIFYITYYFTNPIVRLVRSMRMLENGNFKIALPASKREDEVGMLYRGFNRMVQKIQELIEEVYSSAKIKKELEFQVLSHQINPHFLYNTLESIRWKAEQHRMVEISEMVESLGNLLRLSLNQGMELTTVRREIEQVKAYVRIEKARFGKPVKIIWMINESIMDMPILRLLLQPLVENAIHHGIRENPESGKIVLLGKREGNDLVFELSDNGVGIPERTLQQLNQTLQKESTVDKGSKGVGLFNVSKRLELYFGEHYRLQISVEHGKGTRIIIRHPVLPANNDTGTIA</sequence>
<accession>A0ABW0K8A1</accession>
<evidence type="ECO:0000256" key="14">
    <source>
        <dbReference type="SAM" id="Phobius"/>
    </source>
</evidence>
<evidence type="ECO:0000256" key="13">
    <source>
        <dbReference type="ARBA" id="ARBA00023136"/>
    </source>
</evidence>
<dbReference type="EC" id="2.7.13.3" evidence="3"/>
<keyword evidence="11 14" id="KW-1133">Transmembrane helix</keyword>
<evidence type="ECO:0000313" key="17">
    <source>
        <dbReference type="EMBL" id="MFC5449081.1"/>
    </source>
</evidence>
<dbReference type="Pfam" id="PF02743">
    <property type="entry name" value="dCache_1"/>
    <property type="match status" value="1"/>
</dbReference>
<dbReference type="CDD" id="cd06225">
    <property type="entry name" value="HAMP"/>
    <property type="match status" value="1"/>
</dbReference>
<dbReference type="InterPro" id="IPR005467">
    <property type="entry name" value="His_kinase_dom"/>
</dbReference>
<dbReference type="InterPro" id="IPR050640">
    <property type="entry name" value="Bact_2-comp_sensor_kinase"/>
</dbReference>
<dbReference type="PROSITE" id="PS50109">
    <property type="entry name" value="HIS_KIN"/>
    <property type="match status" value="1"/>
</dbReference>
<evidence type="ECO:0000313" key="18">
    <source>
        <dbReference type="Proteomes" id="UP001596044"/>
    </source>
</evidence>
<dbReference type="SUPFAM" id="SSF55874">
    <property type="entry name" value="ATPase domain of HSP90 chaperone/DNA topoisomerase II/histidine kinase"/>
    <property type="match status" value="1"/>
</dbReference>
<gene>
    <name evidence="17" type="ORF">ACFPOG_12485</name>
</gene>
<dbReference type="Pfam" id="PF00672">
    <property type="entry name" value="HAMP"/>
    <property type="match status" value="1"/>
</dbReference>
<dbReference type="Pfam" id="PF06580">
    <property type="entry name" value="His_kinase"/>
    <property type="match status" value="1"/>
</dbReference>
<evidence type="ECO:0000256" key="3">
    <source>
        <dbReference type="ARBA" id="ARBA00012438"/>
    </source>
</evidence>
<dbReference type="PANTHER" id="PTHR34220">
    <property type="entry name" value="SENSOR HISTIDINE KINASE YPDA"/>
    <property type="match status" value="1"/>
</dbReference>
<dbReference type="SUPFAM" id="SSF158472">
    <property type="entry name" value="HAMP domain-like"/>
    <property type="match status" value="1"/>
</dbReference>
<dbReference type="EMBL" id="JBHSMJ010000017">
    <property type="protein sequence ID" value="MFC5449081.1"/>
    <property type="molecule type" value="Genomic_DNA"/>
</dbReference>
<keyword evidence="18" id="KW-1185">Reference proteome</keyword>
<dbReference type="PROSITE" id="PS50885">
    <property type="entry name" value="HAMP"/>
    <property type="match status" value="1"/>
</dbReference>
<dbReference type="Proteomes" id="UP001596044">
    <property type="component" value="Unassembled WGS sequence"/>
</dbReference>
<keyword evidence="12" id="KW-0902">Two-component regulatory system</keyword>
<proteinExistence type="predicted"/>
<keyword evidence="13 14" id="KW-0472">Membrane</keyword>
<dbReference type="Gene3D" id="3.30.450.20">
    <property type="entry name" value="PAS domain"/>
    <property type="match status" value="2"/>
</dbReference>
<feature type="transmembrane region" description="Helical" evidence="14">
    <location>
        <begin position="299"/>
        <end position="321"/>
    </location>
</feature>
<keyword evidence="6 17" id="KW-0808">Transferase</keyword>
<evidence type="ECO:0000256" key="8">
    <source>
        <dbReference type="ARBA" id="ARBA00022741"/>
    </source>
</evidence>
<evidence type="ECO:0000256" key="11">
    <source>
        <dbReference type="ARBA" id="ARBA00022989"/>
    </source>
</evidence>
<evidence type="ECO:0000256" key="10">
    <source>
        <dbReference type="ARBA" id="ARBA00022840"/>
    </source>
</evidence>
<dbReference type="PANTHER" id="PTHR34220:SF7">
    <property type="entry name" value="SENSOR HISTIDINE KINASE YPDA"/>
    <property type="match status" value="1"/>
</dbReference>
<comment type="subcellular location">
    <subcellularLocation>
        <location evidence="2">Cell membrane</location>
        <topology evidence="2">Multi-pass membrane protein</topology>
    </subcellularLocation>
</comment>
<dbReference type="InterPro" id="IPR033479">
    <property type="entry name" value="dCache_1"/>
</dbReference>
<dbReference type="RefSeq" id="WP_377524652.1">
    <property type="nucleotide sequence ID" value="NZ_JBHSMJ010000017.1"/>
</dbReference>
<dbReference type="Pfam" id="PF02518">
    <property type="entry name" value="HATPase_c"/>
    <property type="match status" value="1"/>
</dbReference>
<dbReference type="GO" id="GO:0004673">
    <property type="term" value="F:protein histidine kinase activity"/>
    <property type="evidence" value="ECO:0007669"/>
    <property type="project" value="UniProtKB-EC"/>
</dbReference>
<dbReference type="InterPro" id="IPR003594">
    <property type="entry name" value="HATPase_dom"/>
</dbReference>
<evidence type="ECO:0000256" key="6">
    <source>
        <dbReference type="ARBA" id="ARBA00022679"/>
    </source>
</evidence>
<evidence type="ECO:0000256" key="5">
    <source>
        <dbReference type="ARBA" id="ARBA00022553"/>
    </source>
</evidence>
<evidence type="ECO:0000256" key="4">
    <source>
        <dbReference type="ARBA" id="ARBA00022475"/>
    </source>
</evidence>
<evidence type="ECO:0000256" key="7">
    <source>
        <dbReference type="ARBA" id="ARBA00022692"/>
    </source>
</evidence>
<dbReference type="InterPro" id="IPR036890">
    <property type="entry name" value="HATPase_C_sf"/>
</dbReference>
<comment type="caution">
    <text evidence="17">The sequence shown here is derived from an EMBL/GenBank/DDBJ whole genome shotgun (WGS) entry which is preliminary data.</text>
</comment>
<comment type="catalytic activity">
    <reaction evidence="1">
        <text>ATP + protein L-histidine = ADP + protein N-phospho-L-histidine.</text>
        <dbReference type="EC" id="2.7.13.3"/>
    </reaction>
</comment>
<feature type="domain" description="HAMP" evidence="16">
    <location>
        <begin position="318"/>
        <end position="371"/>
    </location>
</feature>
<evidence type="ECO:0000256" key="1">
    <source>
        <dbReference type="ARBA" id="ARBA00000085"/>
    </source>
</evidence>
<evidence type="ECO:0000259" key="16">
    <source>
        <dbReference type="PROSITE" id="PS50885"/>
    </source>
</evidence>
<dbReference type="CDD" id="cd12912">
    <property type="entry name" value="PDC2_MCP_like"/>
    <property type="match status" value="1"/>
</dbReference>
<evidence type="ECO:0000256" key="2">
    <source>
        <dbReference type="ARBA" id="ARBA00004651"/>
    </source>
</evidence>
<dbReference type="SMART" id="SM00304">
    <property type="entry name" value="HAMP"/>
    <property type="match status" value="1"/>
</dbReference>
<name>A0ABW0K8A1_9BACL</name>
<organism evidence="17 18">
    <name type="scientific">Paenibacillus aestuarii</name>
    <dbReference type="NCBI Taxonomy" id="516965"/>
    <lineage>
        <taxon>Bacteria</taxon>
        <taxon>Bacillati</taxon>
        <taxon>Bacillota</taxon>
        <taxon>Bacilli</taxon>
        <taxon>Bacillales</taxon>
        <taxon>Paenibacillaceae</taxon>
        <taxon>Paenibacillus</taxon>
    </lineage>
</organism>
<dbReference type="InterPro" id="IPR003660">
    <property type="entry name" value="HAMP_dom"/>
</dbReference>
<dbReference type="Gene3D" id="3.30.565.10">
    <property type="entry name" value="Histidine kinase-like ATPase, C-terminal domain"/>
    <property type="match status" value="1"/>
</dbReference>
<keyword evidence="8" id="KW-0547">Nucleotide-binding</keyword>
<keyword evidence="10" id="KW-0067">ATP-binding</keyword>
<evidence type="ECO:0000256" key="9">
    <source>
        <dbReference type="ARBA" id="ARBA00022777"/>
    </source>
</evidence>
<keyword evidence="4" id="KW-1003">Cell membrane</keyword>
<keyword evidence="7 14" id="KW-0812">Transmembrane</keyword>
<dbReference type="InterPro" id="IPR010559">
    <property type="entry name" value="Sig_transdc_His_kin_internal"/>
</dbReference>
<dbReference type="Gene3D" id="6.10.340.10">
    <property type="match status" value="1"/>
</dbReference>
<evidence type="ECO:0000256" key="12">
    <source>
        <dbReference type="ARBA" id="ARBA00023012"/>
    </source>
</evidence>
<protein>
    <recommendedName>
        <fullName evidence="3">histidine kinase</fullName>
        <ecNumber evidence="3">2.7.13.3</ecNumber>
    </recommendedName>
</protein>
<feature type="transmembrane region" description="Helical" evidence="14">
    <location>
        <begin position="12"/>
        <end position="34"/>
    </location>
</feature>
<reference evidence="18" key="1">
    <citation type="journal article" date="2019" name="Int. J. Syst. Evol. Microbiol.">
        <title>The Global Catalogue of Microorganisms (GCM) 10K type strain sequencing project: providing services to taxonomists for standard genome sequencing and annotation.</title>
        <authorList>
            <consortium name="The Broad Institute Genomics Platform"/>
            <consortium name="The Broad Institute Genome Sequencing Center for Infectious Disease"/>
            <person name="Wu L."/>
            <person name="Ma J."/>
        </authorList>
    </citation>
    <scope>NUCLEOTIDE SEQUENCE [LARGE SCALE GENOMIC DNA]</scope>
    <source>
        <strain evidence="18">KACC 11904</strain>
    </source>
</reference>
<keyword evidence="5" id="KW-0597">Phosphoprotein</keyword>
<feature type="domain" description="Histidine kinase" evidence="15">
    <location>
        <begin position="315"/>
        <end position="589"/>
    </location>
</feature>
<evidence type="ECO:0000259" key="15">
    <source>
        <dbReference type="PROSITE" id="PS50109"/>
    </source>
</evidence>
<keyword evidence="17" id="KW-0670">Pyruvate</keyword>